<reference evidence="3 4" key="1">
    <citation type="submission" date="2019-06" db="EMBL/GenBank/DDBJ databases">
        <title>Persicimonas caeni gen. nov., sp. nov., a predatory bacterium isolated from solar saltern.</title>
        <authorList>
            <person name="Wang S."/>
        </authorList>
    </citation>
    <scope>NUCLEOTIDE SEQUENCE [LARGE SCALE GENOMIC DNA]</scope>
    <source>
        <strain evidence="3 4">YN101</strain>
    </source>
</reference>
<feature type="domain" description="Winged helix-turn-helix" evidence="2">
    <location>
        <begin position="271"/>
        <end position="342"/>
    </location>
</feature>
<dbReference type="Pfam" id="PF13401">
    <property type="entry name" value="AAA_22"/>
    <property type="match status" value="1"/>
</dbReference>
<name>A0A4Y6PPF1_PERCE</name>
<dbReference type="SUPFAM" id="SSF52540">
    <property type="entry name" value="P-loop containing nucleoside triphosphate hydrolases"/>
    <property type="match status" value="1"/>
</dbReference>
<evidence type="ECO:0000259" key="2">
    <source>
        <dbReference type="Pfam" id="PF25872"/>
    </source>
</evidence>
<dbReference type="Gene3D" id="3.40.50.300">
    <property type="entry name" value="P-loop containing nucleotide triphosphate hydrolases"/>
    <property type="match status" value="1"/>
</dbReference>
<accession>A0A4Y6PPF1</accession>
<sequence>MEKPISKHQSKCAPEALIGRTEDLWKLEQLIDAHRLVSVLGPPGVGKSRLVASFVESRSSEPLETVHTDLAGASSLVDMCAEIARQLRLEQRPGEQFESTRDQLGRALAAFDELLLVIDNADRLVEPLAAVLQHWTRQAPDLNIVVTSRQPLRIDAEARLELAPLQPPSPDAPAAEIANNAAVRLFAERARRVCGSLDLDEENLAVIGELVRRLDGLPLAIELVARWKSLLSIEEIVERLRLSPQDLALADSRQTRFSTLEAAIAWSWELLDDAEQAGLAQCAVFAGPFDVSMAEAVLDVGESSVLGVLLGLREQSLLGVEGSGAPRMRLLTSVRRFARRRLDDMGGVESLWGRLVAYLGQESRRCLVEAERMGRIGALERLQALHLQLRAVVERYERTPDLEQKEEFPAFVDCALALAYIASHIGQIAGLRELLEPLAASAAAAGLPTRHVLLLNAIAVVDTLAGRQPDLVERLEDIAPLAAESDRDGDWLWIELRLASELIWTGRLDEARRHLDAVAPRFAQTTWCESWYWYFHAQWLAATGENSESIDAYERALEAAGRTGNEGVEVHVLSGLAIAHIKDGSSVTARQRVLERLDSGSAWLGSYGEAHLLQTLAVSAFLDECYDKAIELGEACVTQFRRSGAPADLALGLANLAWYHFVVDHRDQAAHFARQAENLVEAADAVSEFVASAALVSACSLRWKMGDEETAVAVIERSGRVSPSATASAHWNTVVSFYAGLLAALGRLERAEEVLEELESAGGELVEPLLIELARAQLDIGHWRRAGDGERTSDRFENLFANLSNKIDHWAERIATTDFPSWTLEDLVELTIAQMPQPEATFANLQYAAGTQPALLLATQHKAFRAPEATWGDLSRSEIRWQLLDLLAQRRLDAPGEVVHIDEIAERLWPDEVLTPSSLKNRLYVNLSKLREANLDGLLLRGEDGYLLDPDVRVLRQ</sequence>
<evidence type="ECO:0000313" key="3">
    <source>
        <dbReference type="EMBL" id="QDG50216.1"/>
    </source>
</evidence>
<dbReference type="PANTHER" id="PTHR47691">
    <property type="entry name" value="REGULATOR-RELATED"/>
    <property type="match status" value="1"/>
</dbReference>
<proteinExistence type="predicted"/>
<keyword evidence="4" id="KW-1185">Reference proteome</keyword>
<protein>
    <recommendedName>
        <fullName evidence="5">AAA+ ATPase domain-containing protein</fullName>
    </recommendedName>
</protein>
<feature type="domain" description="ORC1/DEAH AAA+ ATPase" evidence="1">
    <location>
        <begin position="34"/>
        <end position="135"/>
    </location>
</feature>
<dbReference type="InterPro" id="IPR011990">
    <property type="entry name" value="TPR-like_helical_dom_sf"/>
</dbReference>
<accession>A0A5B8Y201</accession>
<dbReference type="EMBL" id="CP041186">
    <property type="protein sequence ID" value="QDG50216.1"/>
    <property type="molecule type" value="Genomic_DNA"/>
</dbReference>
<dbReference type="Proteomes" id="UP000315995">
    <property type="component" value="Chromosome"/>
</dbReference>
<dbReference type="PANTHER" id="PTHR47691:SF3">
    <property type="entry name" value="HTH-TYPE TRANSCRIPTIONAL REGULATOR RV0890C-RELATED"/>
    <property type="match status" value="1"/>
</dbReference>
<dbReference type="Gene3D" id="1.25.40.10">
    <property type="entry name" value="Tetratricopeptide repeat domain"/>
    <property type="match status" value="1"/>
</dbReference>
<dbReference type="InterPro" id="IPR058852">
    <property type="entry name" value="HTH_77"/>
</dbReference>
<dbReference type="RefSeq" id="WP_141196712.1">
    <property type="nucleotide sequence ID" value="NZ_CP041186.1"/>
</dbReference>
<gene>
    <name evidence="3" type="ORF">FIV42_05575</name>
</gene>
<dbReference type="SUPFAM" id="SSF48452">
    <property type="entry name" value="TPR-like"/>
    <property type="match status" value="2"/>
</dbReference>
<dbReference type="GO" id="GO:0016887">
    <property type="term" value="F:ATP hydrolysis activity"/>
    <property type="evidence" value="ECO:0007669"/>
    <property type="project" value="InterPro"/>
</dbReference>
<dbReference type="Gene3D" id="1.10.10.10">
    <property type="entry name" value="Winged helix-like DNA-binding domain superfamily/Winged helix DNA-binding domain"/>
    <property type="match status" value="1"/>
</dbReference>
<dbReference type="AlphaFoldDB" id="A0A4Y6PPF1"/>
<evidence type="ECO:0000313" key="4">
    <source>
        <dbReference type="Proteomes" id="UP000315995"/>
    </source>
</evidence>
<evidence type="ECO:0008006" key="5">
    <source>
        <dbReference type="Google" id="ProtNLM"/>
    </source>
</evidence>
<evidence type="ECO:0000259" key="1">
    <source>
        <dbReference type="Pfam" id="PF13401"/>
    </source>
</evidence>
<organism evidence="3 4">
    <name type="scientific">Persicimonas caeni</name>
    <dbReference type="NCBI Taxonomy" id="2292766"/>
    <lineage>
        <taxon>Bacteria</taxon>
        <taxon>Deltaproteobacteria</taxon>
        <taxon>Bradymonadales</taxon>
        <taxon>Bradymonadaceae</taxon>
        <taxon>Persicimonas</taxon>
    </lineage>
</organism>
<dbReference type="OrthoDB" id="9812579at2"/>
<dbReference type="InterPro" id="IPR027417">
    <property type="entry name" value="P-loop_NTPase"/>
</dbReference>
<dbReference type="InterPro" id="IPR036388">
    <property type="entry name" value="WH-like_DNA-bd_sf"/>
</dbReference>
<dbReference type="Pfam" id="PF25872">
    <property type="entry name" value="HTH_77"/>
    <property type="match status" value="1"/>
</dbReference>
<dbReference type="InterPro" id="IPR049945">
    <property type="entry name" value="AAA_22"/>
</dbReference>